<reference evidence="1" key="2">
    <citation type="submission" date="2025-09" db="UniProtKB">
        <authorList>
            <consortium name="Ensembl"/>
        </authorList>
    </citation>
    <scope>IDENTIFICATION</scope>
</reference>
<keyword evidence="2" id="KW-1185">Reference proteome</keyword>
<reference evidence="1" key="1">
    <citation type="submission" date="2025-08" db="UniProtKB">
        <authorList>
            <consortium name="Ensembl"/>
        </authorList>
    </citation>
    <scope>IDENTIFICATION</scope>
</reference>
<dbReference type="GeneTree" id="ENSGT01150000290616"/>
<protein>
    <submittedName>
        <fullName evidence="1">Uncharacterized protein</fullName>
    </submittedName>
</protein>
<organism evidence="1 2">
    <name type="scientific">Prolemur simus</name>
    <name type="common">Greater bamboo lemur</name>
    <name type="synonym">Hapalemur simus</name>
    <dbReference type="NCBI Taxonomy" id="1328070"/>
    <lineage>
        <taxon>Eukaryota</taxon>
        <taxon>Metazoa</taxon>
        <taxon>Chordata</taxon>
        <taxon>Craniata</taxon>
        <taxon>Vertebrata</taxon>
        <taxon>Euteleostomi</taxon>
        <taxon>Mammalia</taxon>
        <taxon>Eutheria</taxon>
        <taxon>Euarchontoglires</taxon>
        <taxon>Primates</taxon>
        <taxon>Strepsirrhini</taxon>
        <taxon>Lemuriformes</taxon>
        <taxon>Lemuridae</taxon>
        <taxon>Prolemur</taxon>
    </lineage>
</organism>
<evidence type="ECO:0000313" key="1">
    <source>
        <dbReference type="Ensembl" id="ENSPSMP00000011115.1"/>
    </source>
</evidence>
<sequence>MEKRELKVYAKHIEQYLSHSLNPYASSTQRGMSQ</sequence>
<evidence type="ECO:0000313" key="2">
    <source>
        <dbReference type="Proteomes" id="UP000694414"/>
    </source>
</evidence>
<proteinExistence type="predicted"/>
<dbReference type="Ensembl" id="ENSPSMT00000012971.1">
    <property type="protein sequence ID" value="ENSPSMP00000011115.1"/>
    <property type="gene ID" value="ENSPSMG00000008037.1"/>
</dbReference>
<accession>A0A8C8YZA2</accession>
<name>A0A8C8YZA2_PROSS</name>
<dbReference type="AlphaFoldDB" id="A0A8C8YZA2"/>
<dbReference type="Proteomes" id="UP000694414">
    <property type="component" value="Unplaced"/>
</dbReference>